<reference evidence="6" key="1">
    <citation type="submission" date="2017-06" db="EMBL/GenBank/DDBJ databases">
        <title>FDA dAtabase for Regulatory Grade micrObial Sequences (FDA-ARGOS): Supporting development and validation of Infectious Disease Dx tests.</title>
        <authorList>
            <person name="Goldberg B."/>
            <person name="Campos J."/>
            <person name="Tallon L."/>
            <person name="Sadzewicz L."/>
            <person name="Sengamalay N."/>
            <person name="Ott S."/>
            <person name="Godinez A."/>
            <person name="Nagaraj S."/>
            <person name="Vavikolanu K."/>
            <person name="Nadendla S."/>
            <person name="George J."/>
            <person name="Geyer C."/>
            <person name="Sichtig H."/>
        </authorList>
    </citation>
    <scope>NUCLEOTIDE SEQUENCE [LARGE SCALE GENOMIC DNA]</scope>
    <source>
        <strain evidence="6">FDAARGOS_285</strain>
    </source>
</reference>
<sequence length="118" mass="13889">MRIYVNEIKINDNQIKCYTDQPTEGLEPAEHMIVDSDNHAFVYMLDSGEQYHYLLFVEETWSMIHEHFDKEVIVNDHLVLTSFKEEMEFLLDNIADNHNYGKAFVASVEEAFELNKAE</sequence>
<name>A0A1X0TYA9_MAMSC</name>
<evidence type="ECO:0000313" key="4">
    <source>
        <dbReference type="EMBL" id="QRN90544.1"/>
    </source>
</evidence>
<evidence type="ECO:0000313" key="1">
    <source>
        <dbReference type="EMBL" id="ASE34656.1"/>
    </source>
</evidence>
<dbReference type="AlphaFoldDB" id="A0A1X0TYA9"/>
<gene>
    <name evidence="5" type="ORF">CD117_06525</name>
    <name evidence="1" type="ORF">CEP64_08685</name>
    <name evidence="4" type="ORF">JRU67_10840</name>
    <name evidence="2" type="ORF">NQ032_03200</name>
    <name evidence="3" type="ORF">OWO77_03870</name>
</gene>
<dbReference type="Proteomes" id="UP001204068">
    <property type="component" value="Unassembled WGS sequence"/>
</dbReference>
<dbReference type="RefSeq" id="WP_025905666.1">
    <property type="nucleotide sequence ID" value="NZ_CAJVGN010000001.1"/>
</dbReference>
<dbReference type="EMBL" id="RXWV01000031">
    <property type="protein sequence ID" value="RTX73120.1"/>
    <property type="molecule type" value="Genomic_DNA"/>
</dbReference>
<dbReference type="GeneID" id="48593438"/>
<evidence type="ECO:0000313" key="7">
    <source>
        <dbReference type="Proteomes" id="UP000274792"/>
    </source>
</evidence>
<reference evidence="4" key="4">
    <citation type="submission" date="2021-02" db="EMBL/GenBank/DDBJ databases">
        <title>cfr and optrA-positive Staphylococcus spp.</title>
        <authorList>
            <person name="Chen L."/>
        </authorList>
    </citation>
    <scope>NUCLEOTIDE SEQUENCE</scope>
    <source>
        <strain evidence="4">GDQ20D70P</strain>
    </source>
</reference>
<dbReference type="KEGG" id="sscu:CEP64_08685"/>
<evidence type="ECO:0000313" key="6">
    <source>
        <dbReference type="Proteomes" id="UP000197058"/>
    </source>
</evidence>
<protein>
    <submittedName>
        <fullName evidence="5">Uncharacterized protein</fullName>
    </submittedName>
</protein>
<dbReference type="Proteomes" id="UP000640299">
    <property type="component" value="Chromosome"/>
</dbReference>
<dbReference type="EMBL" id="CP022046">
    <property type="protein sequence ID" value="ASE34656.1"/>
    <property type="molecule type" value="Genomic_DNA"/>
</dbReference>
<reference evidence="3" key="7">
    <citation type="journal article" date="2023" name="Vet. Microbiol.">
        <title>Emergence of livestock-associated Mammaliicoccus sciuri ST71 co-harbouring mecA and mecC genes in Brazil.</title>
        <authorList>
            <person name="de Moura G.S."/>
            <person name="de Carvalho E."/>
            <person name="Ramos Sanchez E.M."/>
            <person name="Sellera F.P."/>
            <person name="Marques M.F.S."/>
            <person name="Heinemann M.B."/>
            <person name="De Vliegher S."/>
            <person name="Souza F.N."/>
            <person name="Mota R.A."/>
        </authorList>
    </citation>
    <scope>NUCLEOTIDE SEQUENCE</scope>
    <source>
        <strain evidence="3">BR656</strain>
    </source>
</reference>
<accession>A0A657XIP9</accession>
<dbReference type="EMBL" id="CP069389">
    <property type="protein sequence ID" value="QRN90544.1"/>
    <property type="molecule type" value="Genomic_DNA"/>
</dbReference>
<accession>A0A1X0TYA9</accession>
<dbReference type="Proteomes" id="UP001176210">
    <property type="component" value="Unassembled WGS sequence"/>
</dbReference>
<reference evidence="5 7" key="3">
    <citation type="submission" date="2018-10" db="EMBL/GenBank/DDBJ databases">
        <title>A collection Staphylococci species genome sequencing.</title>
        <authorList>
            <person name="Cole K."/>
        </authorList>
    </citation>
    <scope>NUCLEOTIDE SEQUENCE [LARGE SCALE GENOMIC DNA]</scope>
    <source>
        <strain evidence="5">CCUG 37923</strain>
        <strain evidence="7">NCTC 12218</strain>
    </source>
</reference>
<reference evidence="2" key="5">
    <citation type="submission" date="2022-07" db="EMBL/GenBank/DDBJ databases">
        <title>Bacterial species isolated from the porcine tonsil microbiota.</title>
        <authorList>
            <person name="Oliveira I.M.F."/>
        </authorList>
    </citation>
    <scope>NUCLEOTIDE SEQUENCE</scope>
    <source>
        <strain evidence="2">8QC2O2</strain>
    </source>
</reference>
<proteinExistence type="predicted"/>
<dbReference type="Proteomes" id="UP000197058">
    <property type="component" value="Chromosome"/>
</dbReference>
<keyword evidence="8" id="KW-1185">Reference proteome</keyword>
<dbReference type="Pfam" id="PF19785">
    <property type="entry name" value="UPF0738"/>
    <property type="match status" value="1"/>
</dbReference>
<reference evidence="3" key="6">
    <citation type="submission" date="2022-09" db="EMBL/GenBank/DDBJ databases">
        <authorList>
            <person name="De Moura G.S."/>
            <person name="Carvalho E."/>
            <person name="Ramos Sanchez E.M."/>
            <person name="Sellera F.P."/>
            <person name="Marques M.F.S."/>
            <person name="Heinemann M.B."/>
            <person name="De Vliegher S."/>
            <person name="Souza F.N."/>
            <person name="Mota R.A."/>
        </authorList>
    </citation>
    <scope>NUCLEOTIDE SEQUENCE</scope>
    <source>
        <strain evidence="3">BR656</strain>
    </source>
</reference>
<evidence type="ECO:0000313" key="3">
    <source>
        <dbReference type="EMBL" id="MDL0116102.1"/>
    </source>
</evidence>
<reference evidence="1" key="2">
    <citation type="submission" date="2017-12" db="EMBL/GenBank/DDBJ databases">
        <title>FDA dAtabase for Regulatory Grade micrObial Sequences (FDA-ARGOS): Supporting development and validation of Infectious Disease Dx tests.</title>
        <authorList>
            <person name="Campos J."/>
            <person name="Goldberg B."/>
            <person name="Tallon L."/>
            <person name="Sadzewicz L."/>
            <person name="Sengamalay N."/>
            <person name="Ott S."/>
            <person name="Godinez A."/>
            <person name="Nagaraj S."/>
            <person name="Vavikolanu K."/>
            <person name="Vyas G."/>
            <person name="Nadendla S."/>
            <person name="Aluvathingal J."/>
            <person name="Geyer C."/>
            <person name="Nandy P."/>
            <person name="Hobson J."/>
            <person name="Sichtig H."/>
        </authorList>
    </citation>
    <scope>NUCLEOTIDE SEQUENCE</scope>
    <source>
        <strain evidence="1">FDAARGOS_285</strain>
    </source>
</reference>
<evidence type="ECO:0000313" key="5">
    <source>
        <dbReference type="EMBL" id="RTX73120.1"/>
    </source>
</evidence>
<dbReference type="eggNOG" id="ENOG5032YMN">
    <property type="taxonomic scope" value="Bacteria"/>
</dbReference>
<dbReference type="EMBL" id="JAPNQM010000001">
    <property type="protein sequence ID" value="MDL0116102.1"/>
    <property type="molecule type" value="Genomic_DNA"/>
</dbReference>
<evidence type="ECO:0000313" key="8">
    <source>
        <dbReference type="Proteomes" id="UP001176210"/>
    </source>
</evidence>
<evidence type="ECO:0000313" key="2">
    <source>
        <dbReference type="EMBL" id="MCQ9302626.1"/>
    </source>
</evidence>
<dbReference type="InterPro" id="IPR020908">
    <property type="entry name" value="UPF0738"/>
</dbReference>
<dbReference type="EMBL" id="JANILD010000001">
    <property type="protein sequence ID" value="MCQ9302626.1"/>
    <property type="molecule type" value="Genomic_DNA"/>
</dbReference>
<dbReference type="Proteomes" id="UP000274792">
    <property type="component" value="Unassembled WGS sequence"/>
</dbReference>
<organism evidence="5 7">
    <name type="scientific">Mammaliicoccus sciuri</name>
    <name type="common">Staphylococcus sciuri</name>
    <dbReference type="NCBI Taxonomy" id="1296"/>
    <lineage>
        <taxon>Bacteria</taxon>
        <taxon>Bacillati</taxon>
        <taxon>Bacillota</taxon>
        <taxon>Bacilli</taxon>
        <taxon>Bacillales</taxon>
        <taxon>Staphylococcaceae</taxon>
        <taxon>Mammaliicoccus</taxon>
    </lineage>
</organism>